<keyword evidence="1" id="KW-0175">Coiled coil</keyword>
<gene>
    <name evidence="2" type="ORF">ACFODX_15040</name>
</gene>
<evidence type="ECO:0000256" key="1">
    <source>
        <dbReference type="SAM" id="Coils"/>
    </source>
</evidence>
<feature type="coiled-coil region" evidence="1">
    <location>
        <begin position="228"/>
        <end position="269"/>
    </location>
</feature>
<dbReference type="Proteomes" id="UP001595555">
    <property type="component" value="Unassembled WGS sequence"/>
</dbReference>
<comment type="caution">
    <text evidence="2">The sequence shown here is derived from an EMBL/GenBank/DDBJ whole genome shotgun (WGS) entry which is preliminary data.</text>
</comment>
<dbReference type="EMBL" id="JBHRTF010000006">
    <property type="protein sequence ID" value="MFC3116882.1"/>
    <property type="molecule type" value="Genomic_DNA"/>
</dbReference>
<keyword evidence="3" id="KW-1185">Reference proteome</keyword>
<name>A0ABV7FK71_9GAMM</name>
<dbReference type="RefSeq" id="WP_378120613.1">
    <property type="nucleotide sequence ID" value="NZ_JBHRTF010000006.1"/>
</dbReference>
<organism evidence="2 3">
    <name type="scientific">Cellvibrio fontiphilus</name>
    <dbReference type="NCBI Taxonomy" id="1815559"/>
    <lineage>
        <taxon>Bacteria</taxon>
        <taxon>Pseudomonadati</taxon>
        <taxon>Pseudomonadota</taxon>
        <taxon>Gammaproteobacteria</taxon>
        <taxon>Cellvibrionales</taxon>
        <taxon>Cellvibrionaceae</taxon>
        <taxon>Cellvibrio</taxon>
    </lineage>
</organism>
<evidence type="ECO:0008006" key="4">
    <source>
        <dbReference type="Google" id="ProtNLM"/>
    </source>
</evidence>
<sequence length="466" mass="51997">MPHSNSPSAHLNTPSFEAVFLFDQGRLARELLYTEFEAILDGFIPVPDFAGTSAKATYLQLDAELRVVGIVFFLISFDAKGMVDRRWNVPLQQLLESAGTGPDMGGGPVRLACYSQCPVAWHQKNLWDPSMQAGNNTFIVIRDAVRANRLGLIAKAEKPTVTVSSGAVAPQATFDQQAFAREQAALEQRLHEYYNAELAKQVEQLTKEQSLHIATLMNQKQVKLHSLQQEHQERVLAYQQKLQQLSQENKDLQERNQTLKETLDIQATKVEGMREYFAHKLKAAQQGESSQIQLLQENFALELDAKIQAATAELREMLDMREVELFYRHQNENTLKEEIAQLKQETQQLLKNSGDQLLARLVKAGVNLVTFLPGLGEVAIPLDDIGVYLENPNAYAAAKVGVNEPVYLAWLAHHQMPCCNATDARGKACGRSIRAIETPLEFHPGESDRCAQHQAVALGMVADSRS</sequence>
<evidence type="ECO:0000313" key="3">
    <source>
        <dbReference type="Proteomes" id="UP001595555"/>
    </source>
</evidence>
<evidence type="ECO:0000313" key="2">
    <source>
        <dbReference type="EMBL" id="MFC3116882.1"/>
    </source>
</evidence>
<protein>
    <recommendedName>
        <fullName evidence="4">Chromosome partitioning protein ParA</fullName>
    </recommendedName>
</protein>
<proteinExistence type="predicted"/>
<feature type="coiled-coil region" evidence="1">
    <location>
        <begin position="300"/>
        <end position="352"/>
    </location>
</feature>
<reference evidence="3" key="1">
    <citation type="journal article" date="2019" name="Int. J. Syst. Evol. Microbiol.">
        <title>The Global Catalogue of Microorganisms (GCM) 10K type strain sequencing project: providing services to taxonomists for standard genome sequencing and annotation.</title>
        <authorList>
            <consortium name="The Broad Institute Genomics Platform"/>
            <consortium name="The Broad Institute Genome Sequencing Center for Infectious Disease"/>
            <person name="Wu L."/>
            <person name="Ma J."/>
        </authorList>
    </citation>
    <scope>NUCLEOTIDE SEQUENCE [LARGE SCALE GENOMIC DNA]</scope>
    <source>
        <strain evidence="3">KCTC 52237</strain>
    </source>
</reference>
<accession>A0ABV7FK71</accession>